<reference evidence="1 2" key="2">
    <citation type="journal article" date="2011" name="Stand. Genomic Sci.">
        <title>Complete genome sequence of Mahella australiensis type strain (50-1 BON).</title>
        <authorList>
            <person name="Sikorski J."/>
            <person name="Teshima H."/>
            <person name="Nolan M."/>
            <person name="Lucas S."/>
            <person name="Hammon N."/>
            <person name="Deshpande S."/>
            <person name="Cheng J.F."/>
            <person name="Pitluck S."/>
            <person name="Liolios K."/>
            <person name="Pagani I."/>
            <person name="Ivanova N."/>
            <person name="Huntemann M."/>
            <person name="Mavromatis K."/>
            <person name="Ovchinikova G."/>
            <person name="Pati A."/>
            <person name="Tapia R."/>
            <person name="Han C."/>
            <person name="Goodwin L."/>
            <person name="Chen A."/>
            <person name="Palaniappan K."/>
            <person name="Land M."/>
            <person name="Hauser L."/>
            <person name="Ngatchou-Djao O.D."/>
            <person name="Rohde M."/>
            <person name="Pukall R."/>
            <person name="Spring S."/>
            <person name="Abt B."/>
            <person name="Goker M."/>
            <person name="Detter J.C."/>
            <person name="Woyke T."/>
            <person name="Bristow J."/>
            <person name="Markowitz V."/>
            <person name="Hugenholtz P."/>
            <person name="Eisen J.A."/>
            <person name="Kyrpides N.C."/>
            <person name="Klenk H.P."/>
            <person name="Lapidus A."/>
        </authorList>
    </citation>
    <scope>NUCLEOTIDE SEQUENCE [LARGE SCALE GENOMIC DNA]</scope>
    <source>
        <strain evidence="2">DSM 15567 / CIP 107919 / 50-1 BON</strain>
    </source>
</reference>
<evidence type="ECO:0008006" key="3">
    <source>
        <dbReference type="Google" id="ProtNLM"/>
    </source>
</evidence>
<sequence length="170" mass="19145">MRIDVGALLEQESGIMDFAVDGKLDEFVTKGDSWRLPWSVHVEGTISNSDGILNMKGIITGAILLRCDRCLETFVWPLFIKLEEEFAHTAVSDGDVLNIYEGNYLDIDSIIYNDIVLEIPMKSLCTLECKGLCQKCGVNLNYQRCECERENADIRLAGLSNWFDKNGGER</sequence>
<dbReference type="PANTHER" id="PTHR34374">
    <property type="entry name" value="LARGE RIBOSOMAL RNA SUBUNIT ACCUMULATION PROTEIN YCED HOMOLOG 1, CHLOROPLASTIC"/>
    <property type="match status" value="1"/>
</dbReference>
<dbReference type="EMBL" id="CP002360">
    <property type="protein sequence ID" value="AEE96879.1"/>
    <property type="molecule type" value="Genomic_DNA"/>
</dbReference>
<dbReference type="InterPro" id="IPR003772">
    <property type="entry name" value="YceD"/>
</dbReference>
<organism evidence="1 2">
    <name type="scientific">Mahella australiensis (strain DSM 15567 / CIP 107919 / 50-1 BON)</name>
    <dbReference type="NCBI Taxonomy" id="697281"/>
    <lineage>
        <taxon>Bacteria</taxon>
        <taxon>Bacillati</taxon>
        <taxon>Bacillota</taxon>
        <taxon>Clostridia</taxon>
        <taxon>Thermoanaerobacterales</taxon>
        <taxon>Thermoanaerobacterales Family IV. Incertae Sedis</taxon>
        <taxon>Mahella</taxon>
    </lineage>
</organism>
<gene>
    <name evidence="1" type="ordered locus">Mahau_1698</name>
</gene>
<reference evidence="2" key="1">
    <citation type="submission" date="2010-11" db="EMBL/GenBank/DDBJ databases">
        <title>The complete genome of Mahella australiensis DSM 15567.</title>
        <authorList>
            <consortium name="US DOE Joint Genome Institute (JGI-PGF)"/>
            <person name="Lucas S."/>
            <person name="Copeland A."/>
            <person name="Lapidus A."/>
            <person name="Bruce D."/>
            <person name="Goodwin L."/>
            <person name="Pitluck S."/>
            <person name="Kyrpides N."/>
            <person name="Mavromatis K."/>
            <person name="Pagani I."/>
            <person name="Ivanova N."/>
            <person name="Teshima H."/>
            <person name="Brettin T."/>
            <person name="Detter J.C."/>
            <person name="Han C."/>
            <person name="Tapia R."/>
            <person name="Land M."/>
            <person name="Hauser L."/>
            <person name="Markowitz V."/>
            <person name="Cheng J.-F."/>
            <person name="Hugenholtz P."/>
            <person name="Woyke T."/>
            <person name="Wu D."/>
            <person name="Spring S."/>
            <person name="Pukall R."/>
            <person name="Steenblock K."/>
            <person name="Schneider S."/>
            <person name="Klenk H.-P."/>
            <person name="Eisen J.A."/>
        </authorList>
    </citation>
    <scope>NUCLEOTIDE SEQUENCE [LARGE SCALE GENOMIC DNA]</scope>
    <source>
        <strain evidence="2">DSM 15567 / CIP 107919 / 50-1 BON</strain>
    </source>
</reference>
<dbReference type="KEGG" id="mas:Mahau_1698"/>
<proteinExistence type="predicted"/>
<dbReference type="AlphaFoldDB" id="F4A045"/>
<keyword evidence="2" id="KW-1185">Reference proteome</keyword>
<dbReference type="eggNOG" id="COG1399">
    <property type="taxonomic scope" value="Bacteria"/>
</dbReference>
<evidence type="ECO:0000313" key="2">
    <source>
        <dbReference type="Proteomes" id="UP000008457"/>
    </source>
</evidence>
<dbReference type="Proteomes" id="UP000008457">
    <property type="component" value="Chromosome"/>
</dbReference>
<dbReference type="HOGENOM" id="CLU_100236_1_1_9"/>
<accession>F4A045</accession>
<evidence type="ECO:0000313" key="1">
    <source>
        <dbReference type="EMBL" id="AEE96879.1"/>
    </source>
</evidence>
<name>F4A045_MAHA5</name>
<dbReference type="STRING" id="697281.Mahau_1698"/>
<dbReference type="Pfam" id="PF02620">
    <property type="entry name" value="YceD"/>
    <property type="match status" value="1"/>
</dbReference>
<dbReference type="PANTHER" id="PTHR34374:SF1">
    <property type="entry name" value="LARGE RIBOSOMAL RNA SUBUNIT ACCUMULATION PROTEIN YCED HOMOLOG 1, CHLOROPLASTIC"/>
    <property type="match status" value="1"/>
</dbReference>
<dbReference type="RefSeq" id="WP_013781307.1">
    <property type="nucleotide sequence ID" value="NC_015520.1"/>
</dbReference>
<protein>
    <recommendedName>
        <fullName evidence="3">DUF177 domain-containing protein</fullName>
    </recommendedName>
</protein>